<reference evidence="6" key="1">
    <citation type="submission" date="2020-02" db="EMBL/GenBank/DDBJ databases">
        <authorList>
            <person name="Meier V. D."/>
        </authorList>
    </citation>
    <scope>NUCLEOTIDE SEQUENCE</scope>
    <source>
        <strain evidence="6">AVDCRST_MAG18</strain>
    </source>
</reference>
<protein>
    <submittedName>
        <fullName evidence="6">Uncharacterized protein</fullName>
    </submittedName>
</protein>
<feature type="domain" description="Glycosyltransferase subfamily 4-like N-terminal" evidence="5">
    <location>
        <begin position="22"/>
        <end position="127"/>
    </location>
</feature>
<dbReference type="PANTHER" id="PTHR12526:SF510">
    <property type="entry name" value="D-INOSITOL 3-PHOSPHATE GLYCOSYLTRANSFERASE"/>
    <property type="match status" value="1"/>
</dbReference>
<evidence type="ECO:0000256" key="3">
    <source>
        <dbReference type="SAM" id="MobiDB-lite"/>
    </source>
</evidence>
<evidence type="ECO:0000313" key="6">
    <source>
        <dbReference type="EMBL" id="CAA9588746.1"/>
    </source>
</evidence>
<dbReference type="GO" id="GO:0016757">
    <property type="term" value="F:glycosyltransferase activity"/>
    <property type="evidence" value="ECO:0007669"/>
    <property type="project" value="UniProtKB-KW"/>
</dbReference>
<dbReference type="CDD" id="cd03801">
    <property type="entry name" value="GT4_PimA-like"/>
    <property type="match status" value="1"/>
</dbReference>
<keyword evidence="1" id="KW-0328">Glycosyltransferase</keyword>
<evidence type="ECO:0000259" key="5">
    <source>
        <dbReference type="Pfam" id="PF13439"/>
    </source>
</evidence>
<gene>
    <name evidence="6" type="ORF">AVDCRST_MAG18-4440</name>
</gene>
<evidence type="ECO:0000256" key="2">
    <source>
        <dbReference type="ARBA" id="ARBA00022679"/>
    </source>
</evidence>
<dbReference type="Pfam" id="PF13439">
    <property type="entry name" value="Glyco_transf_4"/>
    <property type="match status" value="2"/>
</dbReference>
<dbReference type="Pfam" id="PF00534">
    <property type="entry name" value="Glycos_transf_1"/>
    <property type="match status" value="1"/>
</dbReference>
<dbReference type="InterPro" id="IPR028098">
    <property type="entry name" value="Glyco_trans_4-like_N"/>
</dbReference>
<dbReference type="AlphaFoldDB" id="A0A6J4VX92"/>
<dbReference type="EMBL" id="CADCWN010000355">
    <property type="protein sequence ID" value="CAA9588746.1"/>
    <property type="molecule type" value="Genomic_DNA"/>
</dbReference>
<dbReference type="Gene3D" id="3.40.50.2000">
    <property type="entry name" value="Glycogen Phosphorylase B"/>
    <property type="match status" value="3"/>
</dbReference>
<proteinExistence type="predicted"/>
<evidence type="ECO:0000259" key="4">
    <source>
        <dbReference type="Pfam" id="PF00534"/>
    </source>
</evidence>
<feature type="domain" description="Glycosyl transferase family 1" evidence="4">
    <location>
        <begin position="280"/>
        <end position="429"/>
    </location>
</feature>
<feature type="region of interest" description="Disordered" evidence="3">
    <location>
        <begin position="149"/>
        <end position="178"/>
    </location>
</feature>
<dbReference type="SUPFAM" id="SSF53756">
    <property type="entry name" value="UDP-Glycosyltransferase/glycogen phosphorylase"/>
    <property type="match status" value="2"/>
</dbReference>
<sequence>MPDEVPLHIAVASRAVAPQHGFGGLERAVAHHLRALARRGVRLSVFTQPPDPAHPAPATFDGMVTWHATPYRRRALPLRPNSILDRLLHYAPFARALSTAIVALCRRERVDVVHAHGLAGLGYAEWASGLVGQWASEGESSVVSRTLKGINQSSERAEEAEEASNPTEPLRTTDHRLRNSRPSLTTLLPPLVLNPHGLEEFSRRDRAKWLAYAPFRYGVRRVARAAARVVATDRALIAPIARQLVVPEERIALLPNGVDLGEIDALVDADLAREMGARLRLEGSPLTLISVARLERNKGLREGIAALALLRHVLPKGWRWLIVGRGSEEAALRASIAREGFGANISLVGALSDAEVQSLLARADLALVPSLYEGSSLAALEALARCLPVVATTVGGLPDKILPGQTGFLAPPGDPAALANAIKAALEARAAWPTLGAAGRDLVERQFSWDALADDYLTLYRHLAGGATSQR</sequence>
<dbReference type="InterPro" id="IPR001296">
    <property type="entry name" value="Glyco_trans_1"/>
</dbReference>
<keyword evidence="2" id="KW-0808">Transferase</keyword>
<organism evidence="6">
    <name type="scientific">uncultured Thermomicrobiales bacterium</name>
    <dbReference type="NCBI Taxonomy" id="1645740"/>
    <lineage>
        <taxon>Bacteria</taxon>
        <taxon>Pseudomonadati</taxon>
        <taxon>Thermomicrobiota</taxon>
        <taxon>Thermomicrobia</taxon>
        <taxon>Thermomicrobiales</taxon>
        <taxon>environmental samples</taxon>
    </lineage>
</organism>
<name>A0A6J4VX92_9BACT</name>
<evidence type="ECO:0000256" key="1">
    <source>
        <dbReference type="ARBA" id="ARBA00022676"/>
    </source>
</evidence>
<dbReference type="PANTHER" id="PTHR12526">
    <property type="entry name" value="GLYCOSYLTRANSFERASE"/>
    <property type="match status" value="1"/>
</dbReference>
<feature type="domain" description="Glycosyltransferase subfamily 4-like N-terminal" evidence="5">
    <location>
        <begin position="189"/>
        <end position="260"/>
    </location>
</feature>
<accession>A0A6J4VX92</accession>